<organism evidence="6 7">
    <name type="scientific">Leptolyngbya cf. ectocarpi LEGE 11479</name>
    <dbReference type="NCBI Taxonomy" id="1828722"/>
    <lineage>
        <taxon>Bacteria</taxon>
        <taxon>Bacillati</taxon>
        <taxon>Cyanobacteriota</taxon>
        <taxon>Cyanophyceae</taxon>
        <taxon>Leptolyngbyales</taxon>
        <taxon>Leptolyngbyaceae</taxon>
        <taxon>Leptolyngbya group</taxon>
        <taxon>Leptolyngbya</taxon>
    </lineage>
</organism>
<keyword evidence="6" id="KW-0687">Ribonucleoprotein</keyword>
<keyword evidence="7" id="KW-1185">Reference proteome</keyword>
<dbReference type="InterPro" id="IPR006464">
    <property type="entry name" value="AcTrfase_RimI/Ard1"/>
</dbReference>
<feature type="domain" description="N-acetyltransferase" evidence="5">
    <location>
        <begin position="5"/>
        <end position="148"/>
    </location>
</feature>
<dbReference type="AlphaFoldDB" id="A0A928ZWW5"/>
<gene>
    <name evidence="6" type="primary">rimI</name>
    <name evidence="6" type="ORF">IQ260_20180</name>
</gene>
<keyword evidence="2" id="KW-0963">Cytoplasm</keyword>
<evidence type="ECO:0000256" key="4">
    <source>
        <dbReference type="ARBA" id="ARBA00023315"/>
    </source>
</evidence>
<dbReference type="InterPro" id="IPR016181">
    <property type="entry name" value="Acyl_CoA_acyltransferase"/>
</dbReference>
<dbReference type="GO" id="GO:0005840">
    <property type="term" value="C:ribosome"/>
    <property type="evidence" value="ECO:0007669"/>
    <property type="project" value="UniProtKB-KW"/>
</dbReference>
<evidence type="ECO:0000256" key="1">
    <source>
        <dbReference type="ARBA" id="ARBA00005395"/>
    </source>
</evidence>
<keyword evidence="3" id="KW-0808">Transferase</keyword>
<dbReference type="PROSITE" id="PS51186">
    <property type="entry name" value="GNAT"/>
    <property type="match status" value="1"/>
</dbReference>
<dbReference type="InterPro" id="IPR000182">
    <property type="entry name" value="GNAT_dom"/>
</dbReference>
<dbReference type="PANTHER" id="PTHR43420">
    <property type="entry name" value="ACETYLTRANSFERASE"/>
    <property type="match status" value="1"/>
</dbReference>
<evidence type="ECO:0000259" key="5">
    <source>
        <dbReference type="PROSITE" id="PS51186"/>
    </source>
</evidence>
<dbReference type="Pfam" id="PF00583">
    <property type="entry name" value="Acetyltransf_1"/>
    <property type="match status" value="1"/>
</dbReference>
<dbReference type="SUPFAM" id="SSF55729">
    <property type="entry name" value="Acyl-CoA N-acyltransferases (Nat)"/>
    <property type="match status" value="1"/>
</dbReference>
<sequence length="182" mass="20888">MLTILTCQLLTEELLPAVLELDQICLGGLWTEAGYRREIESPNSDLLVLQAANQVIGLGCLWAILEEAHITTLAIHPDYHRQHLGQLLLTQLLRLARSRGLTHATLEVRKSNHRALSLYQKFGFRTAGERKKYYSDGENALILWCSLPKTADDQWLRPLERECAETLHQHRYQWSSCVTFTH</sequence>
<comment type="caution">
    <text evidence="6">The sequence shown here is derived from an EMBL/GenBank/DDBJ whole genome shotgun (WGS) entry which is preliminary data.</text>
</comment>
<name>A0A928ZWW5_LEPEC</name>
<dbReference type="EMBL" id="JADEXP010000219">
    <property type="protein sequence ID" value="MBE9068966.1"/>
    <property type="molecule type" value="Genomic_DNA"/>
</dbReference>
<dbReference type="GO" id="GO:0008080">
    <property type="term" value="F:N-acetyltransferase activity"/>
    <property type="evidence" value="ECO:0007669"/>
    <property type="project" value="InterPro"/>
</dbReference>
<dbReference type="NCBIfam" id="TIGR01575">
    <property type="entry name" value="rimI"/>
    <property type="match status" value="1"/>
</dbReference>
<dbReference type="PANTHER" id="PTHR43420:SF44">
    <property type="entry name" value="ACETYLTRANSFERASE YPEA"/>
    <property type="match status" value="1"/>
</dbReference>
<protein>
    <submittedName>
        <fullName evidence="6">Ribosomal protein S18-alanine N-acetyltransferase</fullName>
    </submittedName>
</protein>
<keyword evidence="6" id="KW-0689">Ribosomal protein</keyword>
<evidence type="ECO:0000313" key="7">
    <source>
        <dbReference type="Proteomes" id="UP000615026"/>
    </source>
</evidence>
<comment type="similarity">
    <text evidence="1">Belongs to the acetyltransferase family. RimI subfamily.</text>
</comment>
<evidence type="ECO:0000256" key="3">
    <source>
        <dbReference type="ARBA" id="ARBA00022679"/>
    </source>
</evidence>
<dbReference type="Proteomes" id="UP000615026">
    <property type="component" value="Unassembled WGS sequence"/>
</dbReference>
<dbReference type="InterPro" id="IPR050680">
    <property type="entry name" value="YpeA/RimI_acetyltransf"/>
</dbReference>
<keyword evidence="4" id="KW-0012">Acyltransferase</keyword>
<evidence type="ECO:0000313" key="6">
    <source>
        <dbReference type="EMBL" id="MBE9068966.1"/>
    </source>
</evidence>
<accession>A0A928ZWW5</accession>
<dbReference type="Gene3D" id="3.40.630.30">
    <property type="match status" value="1"/>
</dbReference>
<proteinExistence type="inferred from homology"/>
<evidence type="ECO:0000256" key="2">
    <source>
        <dbReference type="ARBA" id="ARBA00022490"/>
    </source>
</evidence>
<reference evidence="6" key="1">
    <citation type="submission" date="2020-10" db="EMBL/GenBank/DDBJ databases">
        <authorList>
            <person name="Castelo-Branco R."/>
            <person name="Eusebio N."/>
            <person name="Adriana R."/>
            <person name="Vieira A."/>
            <person name="Brugerolle De Fraissinette N."/>
            <person name="Rezende De Castro R."/>
            <person name="Schneider M.P."/>
            <person name="Vasconcelos V."/>
            <person name="Leao P.N."/>
        </authorList>
    </citation>
    <scope>NUCLEOTIDE SEQUENCE</scope>
    <source>
        <strain evidence="6">LEGE 11479</strain>
    </source>
</reference>